<dbReference type="Proteomes" id="UP001152320">
    <property type="component" value="Chromosome 6"/>
</dbReference>
<keyword evidence="7" id="KW-0999">Mitochondrion inner membrane</keyword>
<evidence type="ECO:0000256" key="8">
    <source>
        <dbReference type="ARBA" id="ARBA00022982"/>
    </source>
</evidence>
<evidence type="ECO:0000256" key="4">
    <source>
        <dbReference type="ARBA" id="ARBA00022448"/>
    </source>
</evidence>
<evidence type="ECO:0000256" key="3">
    <source>
        <dbReference type="ARBA" id="ARBA00018675"/>
    </source>
</evidence>
<dbReference type="GO" id="GO:0006120">
    <property type="term" value="P:mitochondrial electron transport, NADH to ubiquinone"/>
    <property type="evidence" value="ECO:0007669"/>
    <property type="project" value="InterPro"/>
</dbReference>
<dbReference type="Pfam" id="PF09782">
    <property type="entry name" value="NDUF_B6"/>
    <property type="match status" value="1"/>
</dbReference>
<keyword evidence="4" id="KW-0813">Transport</keyword>
<dbReference type="GO" id="GO:0005743">
    <property type="term" value="C:mitochondrial inner membrane"/>
    <property type="evidence" value="ECO:0007669"/>
    <property type="project" value="UniProtKB-SubCell"/>
</dbReference>
<evidence type="ECO:0000256" key="14">
    <source>
        <dbReference type="ARBA" id="ARBA00030214"/>
    </source>
</evidence>
<gene>
    <name evidence="16" type="ORF">HOLleu_14882</name>
</gene>
<keyword evidence="5" id="KW-0679">Respiratory chain</keyword>
<name>A0A9Q1H989_HOLLE</name>
<keyword evidence="6" id="KW-0812">Transmembrane</keyword>
<keyword evidence="12" id="KW-0472">Membrane</keyword>
<protein>
    <recommendedName>
        <fullName evidence="3">NADH dehydrogenase [ubiquinone] 1 beta subcomplex subunit 6</fullName>
    </recommendedName>
    <alternativeName>
        <fullName evidence="14">Complex I-B17</fullName>
    </alternativeName>
    <alternativeName>
        <fullName evidence="13">NADH-ubiquinone oxidoreductase B17 subunit</fullName>
    </alternativeName>
</protein>
<evidence type="ECO:0000256" key="7">
    <source>
        <dbReference type="ARBA" id="ARBA00022792"/>
    </source>
</evidence>
<evidence type="ECO:0000313" key="17">
    <source>
        <dbReference type="Proteomes" id="UP001152320"/>
    </source>
</evidence>
<proteinExistence type="inferred from homology"/>
<reference evidence="16" key="1">
    <citation type="submission" date="2021-10" db="EMBL/GenBank/DDBJ databases">
        <title>Tropical sea cucumber genome reveals ecological adaptation and Cuvierian tubules defense mechanism.</title>
        <authorList>
            <person name="Chen T."/>
        </authorList>
    </citation>
    <scope>NUCLEOTIDE SEQUENCE</scope>
    <source>
        <strain evidence="16">Nanhai2018</strain>
        <tissue evidence="16">Muscle</tissue>
    </source>
</reference>
<evidence type="ECO:0000256" key="11">
    <source>
        <dbReference type="ARBA" id="ARBA00023128"/>
    </source>
</evidence>
<keyword evidence="8" id="KW-0249">Electron transport</keyword>
<evidence type="ECO:0000256" key="1">
    <source>
        <dbReference type="ARBA" id="ARBA00004434"/>
    </source>
</evidence>
<evidence type="ECO:0000256" key="13">
    <source>
        <dbReference type="ARBA" id="ARBA00029949"/>
    </source>
</evidence>
<dbReference type="OrthoDB" id="5824032at2759"/>
<dbReference type="PANTHER" id="PTHR15083">
    <property type="entry name" value="NADH DEHYDROGENASE [UBIQUINONE] 1 BETA SUBCOMPLEX SUBUNIT 6"/>
    <property type="match status" value="1"/>
</dbReference>
<keyword evidence="10" id="KW-0007">Acetylation</keyword>
<dbReference type="EMBL" id="JAIZAY010000006">
    <property type="protein sequence ID" value="KAJ8040557.1"/>
    <property type="molecule type" value="Genomic_DNA"/>
</dbReference>
<evidence type="ECO:0000256" key="6">
    <source>
        <dbReference type="ARBA" id="ARBA00022692"/>
    </source>
</evidence>
<evidence type="ECO:0000256" key="15">
    <source>
        <dbReference type="SAM" id="MobiDB-lite"/>
    </source>
</evidence>
<sequence length="145" mass="16617">MANPKHSLSRPDLRPAAGANPEVPSWAKDDYVLSRWIKEERARRRRFLADQVLAHDEPRPPLRPQKTIGDRIFGPIRNAFKPLDAATGGRLFHGWLHTKKYLILLVIPAWTTHYVVKYHVATQPNGIVTQNKPVYQVKHDEGGHH</sequence>
<dbReference type="PANTHER" id="PTHR15083:SF0">
    <property type="entry name" value="NADH DEHYDROGENASE [UBIQUINONE] 1 BETA SUBCOMPLEX SUBUNIT 6"/>
    <property type="match status" value="1"/>
</dbReference>
<evidence type="ECO:0000256" key="5">
    <source>
        <dbReference type="ARBA" id="ARBA00022660"/>
    </source>
</evidence>
<organism evidence="16 17">
    <name type="scientific">Holothuria leucospilota</name>
    <name type="common">Black long sea cucumber</name>
    <name type="synonym">Mertensiothuria leucospilota</name>
    <dbReference type="NCBI Taxonomy" id="206669"/>
    <lineage>
        <taxon>Eukaryota</taxon>
        <taxon>Metazoa</taxon>
        <taxon>Echinodermata</taxon>
        <taxon>Eleutherozoa</taxon>
        <taxon>Echinozoa</taxon>
        <taxon>Holothuroidea</taxon>
        <taxon>Aspidochirotacea</taxon>
        <taxon>Aspidochirotida</taxon>
        <taxon>Holothuriidae</taxon>
        <taxon>Holothuria</taxon>
    </lineage>
</organism>
<evidence type="ECO:0000256" key="10">
    <source>
        <dbReference type="ARBA" id="ARBA00022990"/>
    </source>
</evidence>
<comment type="subcellular location">
    <subcellularLocation>
        <location evidence="1">Mitochondrion inner membrane</location>
        <topology evidence="1">Single-pass membrane protein</topology>
    </subcellularLocation>
</comment>
<evidence type="ECO:0000256" key="9">
    <source>
        <dbReference type="ARBA" id="ARBA00022989"/>
    </source>
</evidence>
<evidence type="ECO:0000313" key="16">
    <source>
        <dbReference type="EMBL" id="KAJ8040557.1"/>
    </source>
</evidence>
<dbReference type="InterPro" id="IPR019174">
    <property type="entry name" value="NADH_DH_b-subcmplx_su6"/>
</dbReference>
<comment type="caution">
    <text evidence="16">The sequence shown here is derived from an EMBL/GenBank/DDBJ whole genome shotgun (WGS) entry which is preliminary data.</text>
</comment>
<feature type="region of interest" description="Disordered" evidence="15">
    <location>
        <begin position="1"/>
        <end position="24"/>
    </location>
</feature>
<keyword evidence="11" id="KW-0496">Mitochondrion</keyword>
<comment type="similarity">
    <text evidence="2">Belongs to the complex I NDUFB6 subunit family.</text>
</comment>
<evidence type="ECO:0000256" key="2">
    <source>
        <dbReference type="ARBA" id="ARBA00007771"/>
    </source>
</evidence>
<keyword evidence="17" id="KW-1185">Reference proteome</keyword>
<keyword evidence="9" id="KW-1133">Transmembrane helix</keyword>
<evidence type="ECO:0000256" key="12">
    <source>
        <dbReference type="ARBA" id="ARBA00023136"/>
    </source>
</evidence>
<accession>A0A9Q1H989</accession>
<dbReference type="AlphaFoldDB" id="A0A9Q1H989"/>